<dbReference type="FunFam" id="3.40.1440.10:FF:000005">
    <property type="entry name" value="Structure-specific endonuclease subunit SLX1 homolog"/>
    <property type="match status" value="1"/>
</dbReference>
<feature type="compositionally biased region" description="Polar residues" evidence="9">
    <location>
        <begin position="305"/>
        <end position="318"/>
    </location>
</feature>
<evidence type="ECO:0000313" key="11">
    <source>
        <dbReference type="EMBL" id="KAF6156054.1"/>
    </source>
</evidence>
<dbReference type="EC" id="3.1.-.-" evidence="8"/>
<evidence type="ECO:0000313" key="12">
    <source>
        <dbReference type="Proteomes" id="UP000541444"/>
    </source>
</evidence>
<evidence type="ECO:0000259" key="10">
    <source>
        <dbReference type="PROSITE" id="PS50164"/>
    </source>
</evidence>
<evidence type="ECO:0000256" key="8">
    <source>
        <dbReference type="HAMAP-Rule" id="MF_03100"/>
    </source>
</evidence>
<accession>A0A7J7MMM2</accession>
<dbReference type="SUPFAM" id="SSF82771">
    <property type="entry name" value="GIY-YIG endonuclease"/>
    <property type="match status" value="1"/>
</dbReference>
<dbReference type="Pfam" id="PF01541">
    <property type="entry name" value="GIY-YIG"/>
    <property type="match status" value="1"/>
</dbReference>
<dbReference type="GO" id="GO:0017108">
    <property type="term" value="F:5'-flap endonuclease activity"/>
    <property type="evidence" value="ECO:0007669"/>
    <property type="project" value="InterPro"/>
</dbReference>
<comment type="similarity">
    <text evidence="8">Belongs to the SLX1 family.</text>
</comment>
<protein>
    <recommendedName>
        <fullName evidence="8">Structure-specific endonuclease subunit SLX1 homolog</fullName>
        <ecNumber evidence="8">3.1.-.-</ecNumber>
    </recommendedName>
</protein>
<dbReference type="Proteomes" id="UP000541444">
    <property type="component" value="Unassembled WGS sequence"/>
</dbReference>
<dbReference type="SMART" id="SM00465">
    <property type="entry name" value="GIYc"/>
    <property type="match status" value="1"/>
</dbReference>
<organism evidence="11 12">
    <name type="scientific">Kingdonia uniflora</name>
    <dbReference type="NCBI Taxonomy" id="39325"/>
    <lineage>
        <taxon>Eukaryota</taxon>
        <taxon>Viridiplantae</taxon>
        <taxon>Streptophyta</taxon>
        <taxon>Embryophyta</taxon>
        <taxon>Tracheophyta</taxon>
        <taxon>Spermatophyta</taxon>
        <taxon>Magnoliopsida</taxon>
        <taxon>Ranunculales</taxon>
        <taxon>Circaeasteraceae</taxon>
        <taxon>Kingdonia</taxon>
    </lineage>
</organism>
<dbReference type="AlphaFoldDB" id="A0A7J7MMM2"/>
<name>A0A7J7MMM2_9MAGN</name>
<comment type="subcellular location">
    <subcellularLocation>
        <location evidence="8">Nucleus</location>
    </subcellularLocation>
</comment>
<keyword evidence="12" id="KW-1185">Reference proteome</keyword>
<dbReference type="GO" id="GO:0000724">
    <property type="term" value="P:double-strand break repair via homologous recombination"/>
    <property type="evidence" value="ECO:0007669"/>
    <property type="project" value="TreeGrafter"/>
</dbReference>
<evidence type="ECO:0000256" key="1">
    <source>
        <dbReference type="ARBA" id="ARBA00022722"/>
    </source>
</evidence>
<dbReference type="Gene3D" id="3.40.1440.10">
    <property type="entry name" value="GIY-YIG endonuclease"/>
    <property type="match status" value="1"/>
</dbReference>
<feature type="region of interest" description="Disordered" evidence="9">
    <location>
        <begin position="305"/>
        <end position="324"/>
    </location>
</feature>
<evidence type="ECO:0000256" key="4">
    <source>
        <dbReference type="ARBA" id="ARBA00022801"/>
    </source>
</evidence>
<dbReference type="OrthoDB" id="24645at2759"/>
<reference evidence="11 12" key="1">
    <citation type="journal article" date="2020" name="IScience">
        <title>Genome Sequencing of the Endangered Kingdonia uniflora (Circaeasteraceae, Ranunculales) Reveals Potential Mechanisms of Evolutionary Specialization.</title>
        <authorList>
            <person name="Sun Y."/>
            <person name="Deng T."/>
            <person name="Zhang A."/>
            <person name="Moore M.J."/>
            <person name="Landis J.B."/>
            <person name="Lin N."/>
            <person name="Zhang H."/>
            <person name="Zhang X."/>
            <person name="Huang J."/>
            <person name="Zhang X."/>
            <person name="Sun H."/>
            <person name="Wang H."/>
        </authorList>
    </citation>
    <scope>NUCLEOTIDE SEQUENCE [LARGE SCALE GENOMIC DNA]</scope>
    <source>
        <strain evidence="11">TB1705</strain>
        <tissue evidence="11">Leaf</tissue>
    </source>
</reference>
<dbReference type="PROSITE" id="PS50164">
    <property type="entry name" value="GIY_YIG"/>
    <property type="match status" value="1"/>
</dbReference>
<keyword evidence="5 8" id="KW-0233">DNA recombination</keyword>
<dbReference type="InterPro" id="IPR027520">
    <property type="entry name" value="Slx1"/>
</dbReference>
<comment type="caution">
    <text evidence="11">The sequence shown here is derived from an EMBL/GenBank/DDBJ whole genome shotgun (WGS) entry which is preliminary data.</text>
</comment>
<evidence type="ECO:0000256" key="9">
    <source>
        <dbReference type="SAM" id="MobiDB-lite"/>
    </source>
</evidence>
<dbReference type="InterPro" id="IPR000305">
    <property type="entry name" value="GIY-YIG_endonuc"/>
</dbReference>
<dbReference type="HAMAP" id="MF_03100">
    <property type="entry name" value="Endonuc_su_Slx1"/>
    <property type="match status" value="1"/>
</dbReference>
<sequence>MRKRKPQRMNREEEISKGDEIDRGFFACYLLTSLNPRFKGHCYIGFTVNPRRRIRQHNGEIGCGALRTKKKRPWEIILCIHGFQTNVTALQFEWAWQHPRESLAVRKAATDFKSLSGIANKIKLAYTMLTLLPWQSLKLTVNYFSTKYMKDSAGCPSLPKQMRVRVFPMEELPCYTGIDQVSDEDVDQEDNSEDQDEVDGIANDHLRTEIDDVIRLPRDNISGHLSNIIETADDQSRLMEDCDIRRLPRDPLSPREEGHRLMCHLVDSPKRTPSSSLTNVLNHVEDVVDRDLSWLIEETNGKLAPTTNLHSESLTGGNRDQPPYSINDILSSPEGGFVRRDDTNPFGQIEESSDELSHWDKQELATPKAARNNLCSPAEVEVINIITPSSNSITHYFRKRKRASVGQKIIDLTKAPAFIQL</sequence>
<dbReference type="InterPro" id="IPR035901">
    <property type="entry name" value="GIY-YIG_endonuc_sf"/>
</dbReference>
<keyword evidence="6 8" id="KW-0234">DNA repair</keyword>
<evidence type="ECO:0000256" key="2">
    <source>
        <dbReference type="ARBA" id="ARBA00022759"/>
    </source>
</evidence>
<evidence type="ECO:0000256" key="7">
    <source>
        <dbReference type="ARBA" id="ARBA00023242"/>
    </source>
</evidence>
<dbReference type="EMBL" id="JACGCM010001386">
    <property type="protein sequence ID" value="KAF6156054.1"/>
    <property type="molecule type" value="Genomic_DNA"/>
</dbReference>
<dbReference type="InterPro" id="IPR050381">
    <property type="entry name" value="SLX1_endonuclease"/>
</dbReference>
<comment type="subunit">
    <text evidence="8">Forms a heterodimer with a member of the SLX4 family.</text>
</comment>
<comment type="function">
    <text evidence="8">Catalytic subunit of a heterodimeric structure-specific endonuclease that resolves DNA secondary structures generated during DNA repair and recombination. Has endonuclease activity towards branched DNA substrates, introducing single-strand cuts in duplex DNA close to junctions with ss-DNA.</text>
</comment>
<comment type="caution">
    <text evidence="8">Lacks conserved residue(s) required for the propagation of feature annotation.</text>
</comment>
<dbReference type="PANTHER" id="PTHR20208">
    <property type="entry name" value="STRUCTURE-SPECIFIC ENDONUCLEASE SUBUNIT SLX1"/>
    <property type="match status" value="1"/>
</dbReference>
<keyword evidence="7 8" id="KW-0539">Nucleus</keyword>
<evidence type="ECO:0000256" key="5">
    <source>
        <dbReference type="ARBA" id="ARBA00023172"/>
    </source>
</evidence>
<dbReference type="GO" id="GO:0033557">
    <property type="term" value="C:Slx1-Slx4 complex"/>
    <property type="evidence" value="ECO:0007669"/>
    <property type="project" value="UniProtKB-UniRule"/>
</dbReference>
<comment type="cofactor">
    <cofactor evidence="8">
        <name>a divalent metal cation</name>
        <dbReference type="ChEBI" id="CHEBI:60240"/>
    </cofactor>
</comment>
<dbReference type="CDD" id="cd10455">
    <property type="entry name" value="GIY-YIG_SLX1"/>
    <property type="match status" value="1"/>
</dbReference>
<feature type="domain" description="GIY-YIG" evidence="10">
    <location>
        <begin position="24"/>
        <end position="106"/>
    </location>
</feature>
<keyword evidence="2 8" id="KW-0255">Endonuclease</keyword>
<dbReference type="GO" id="GO:0008821">
    <property type="term" value="F:crossover junction DNA endonuclease activity"/>
    <property type="evidence" value="ECO:0007669"/>
    <property type="project" value="TreeGrafter"/>
</dbReference>
<dbReference type="PANTHER" id="PTHR20208:SF10">
    <property type="entry name" value="STRUCTURE-SPECIFIC ENDONUCLEASE SUBUNIT SLX1"/>
    <property type="match status" value="1"/>
</dbReference>
<evidence type="ECO:0000256" key="6">
    <source>
        <dbReference type="ARBA" id="ARBA00023204"/>
    </source>
</evidence>
<proteinExistence type="inferred from homology"/>
<keyword evidence="4 8" id="KW-0378">Hydrolase</keyword>
<keyword evidence="1 8" id="KW-0540">Nuclease</keyword>
<gene>
    <name evidence="11" type="ORF">GIB67_010978</name>
</gene>
<keyword evidence="3 8" id="KW-0227">DNA damage</keyword>
<evidence type="ECO:0000256" key="3">
    <source>
        <dbReference type="ARBA" id="ARBA00022763"/>
    </source>
</evidence>